<feature type="compositionally biased region" description="Basic and acidic residues" evidence="1">
    <location>
        <begin position="295"/>
        <end position="310"/>
    </location>
</feature>
<proteinExistence type="predicted"/>
<dbReference type="OMA" id="SKFNDIW"/>
<name>M4AKI7_XIPMA</name>
<dbReference type="GO" id="GO:0015629">
    <property type="term" value="C:actin cytoskeleton"/>
    <property type="evidence" value="ECO:0007669"/>
    <property type="project" value="TreeGrafter"/>
</dbReference>
<reference evidence="3" key="1">
    <citation type="submission" date="2012-01" db="EMBL/GenBank/DDBJ databases">
        <authorList>
            <person name="Walter R."/>
            <person name="Schartl M."/>
            <person name="Warren W."/>
        </authorList>
    </citation>
    <scope>NUCLEOTIDE SEQUENCE [LARGE SCALE GENOMIC DNA]</scope>
    <source>
        <strain evidence="3">JP 163 A</strain>
    </source>
</reference>
<reference evidence="2" key="3">
    <citation type="submission" date="2025-08" db="UniProtKB">
        <authorList>
            <consortium name="Ensembl"/>
        </authorList>
    </citation>
    <scope>IDENTIFICATION</scope>
    <source>
        <strain evidence="2">JP 163 A</strain>
    </source>
</reference>
<evidence type="ECO:0000256" key="1">
    <source>
        <dbReference type="SAM" id="MobiDB-lite"/>
    </source>
</evidence>
<evidence type="ECO:0000313" key="2">
    <source>
        <dbReference type="Ensembl" id="ENSXMAP00000014981.2"/>
    </source>
</evidence>
<reference evidence="2" key="4">
    <citation type="submission" date="2025-09" db="UniProtKB">
        <authorList>
            <consortium name="Ensembl"/>
        </authorList>
    </citation>
    <scope>IDENTIFICATION</scope>
    <source>
        <strain evidence="2">JP 163 A</strain>
    </source>
</reference>
<dbReference type="InParanoid" id="M4AKI7"/>
<dbReference type="PIRSF" id="PIRSF037634">
    <property type="entry name" value="HS1-associating_X-1"/>
    <property type="match status" value="1"/>
</dbReference>
<feature type="region of interest" description="Disordered" evidence="1">
    <location>
        <begin position="295"/>
        <end position="344"/>
    </location>
</feature>
<feature type="compositionally biased region" description="Basic and acidic residues" evidence="1">
    <location>
        <begin position="203"/>
        <end position="217"/>
    </location>
</feature>
<dbReference type="GeneTree" id="ENSGT00390000018324"/>
<dbReference type="HOGENOM" id="CLU_086695_0_0_1"/>
<dbReference type="GO" id="GO:0030223">
    <property type="term" value="P:neutrophil differentiation"/>
    <property type="evidence" value="ECO:0007669"/>
    <property type="project" value="Ensembl"/>
</dbReference>
<dbReference type="PANTHER" id="PTHR14938:SF2">
    <property type="entry name" value="HCLS1-ASSOCIATED PROTEIN X-1"/>
    <property type="match status" value="1"/>
</dbReference>
<keyword evidence="3" id="KW-1185">Reference proteome</keyword>
<accession>M4AKI7</accession>
<dbReference type="GO" id="GO:0005739">
    <property type="term" value="C:mitochondrion"/>
    <property type="evidence" value="ECO:0007669"/>
    <property type="project" value="TreeGrafter"/>
</dbReference>
<dbReference type="FunCoup" id="M4AKI7">
    <property type="interactions" value="805"/>
</dbReference>
<feature type="compositionally biased region" description="Polar residues" evidence="1">
    <location>
        <begin position="271"/>
        <end position="283"/>
    </location>
</feature>
<dbReference type="PANTHER" id="PTHR14938">
    <property type="entry name" value="HCLS1-ASSOCIATED PROTEIN X-1"/>
    <property type="match status" value="1"/>
</dbReference>
<dbReference type="GO" id="GO:0016529">
    <property type="term" value="C:sarcoplasmic reticulum"/>
    <property type="evidence" value="ECO:0007669"/>
    <property type="project" value="TreeGrafter"/>
</dbReference>
<feature type="region of interest" description="Disordered" evidence="1">
    <location>
        <begin position="169"/>
        <end position="283"/>
    </location>
</feature>
<organism evidence="2 3">
    <name type="scientific">Xiphophorus maculatus</name>
    <name type="common">Southern platyfish</name>
    <name type="synonym">Platypoecilus maculatus</name>
    <dbReference type="NCBI Taxonomy" id="8083"/>
    <lineage>
        <taxon>Eukaryota</taxon>
        <taxon>Metazoa</taxon>
        <taxon>Chordata</taxon>
        <taxon>Craniata</taxon>
        <taxon>Vertebrata</taxon>
        <taxon>Euteleostomi</taxon>
        <taxon>Actinopterygii</taxon>
        <taxon>Neopterygii</taxon>
        <taxon>Teleostei</taxon>
        <taxon>Neoteleostei</taxon>
        <taxon>Acanthomorphata</taxon>
        <taxon>Ovalentaria</taxon>
        <taxon>Atherinomorphae</taxon>
        <taxon>Cyprinodontiformes</taxon>
        <taxon>Poeciliidae</taxon>
        <taxon>Poeciliinae</taxon>
        <taxon>Xiphophorus</taxon>
    </lineage>
</organism>
<dbReference type="eggNOG" id="ENOG502S0AE">
    <property type="taxonomic scope" value="Eukaryota"/>
</dbReference>
<dbReference type="Proteomes" id="UP000002852">
    <property type="component" value="Unassembled WGS sequence"/>
</dbReference>
<dbReference type="GO" id="GO:0030833">
    <property type="term" value="P:regulation of actin filament polymerization"/>
    <property type="evidence" value="ECO:0007669"/>
    <property type="project" value="TreeGrafter"/>
</dbReference>
<reference evidence="3" key="2">
    <citation type="journal article" date="2013" name="Nat. Genet.">
        <title>The genome of the platyfish, Xiphophorus maculatus, provides insights into evolutionary adaptation and several complex traits.</title>
        <authorList>
            <person name="Schartl M."/>
            <person name="Walter R.B."/>
            <person name="Shen Y."/>
            <person name="Garcia T."/>
            <person name="Catchen J."/>
            <person name="Amores A."/>
            <person name="Braasch I."/>
            <person name="Chalopin D."/>
            <person name="Volff J.N."/>
            <person name="Lesch K.P."/>
            <person name="Bisazza A."/>
            <person name="Minx P."/>
            <person name="Hillier L."/>
            <person name="Wilson R.K."/>
            <person name="Fuerstenberg S."/>
            <person name="Boore J."/>
            <person name="Searle S."/>
            <person name="Postlethwait J.H."/>
            <person name="Warren W.C."/>
        </authorList>
    </citation>
    <scope>NUCLEOTIDE SEQUENCE [LARGE SCALE GENOMIC DNA]</scope>
    <source>
        <strain evidence="3">JP 163 A</strain>
    </source>
</reference>
<dbReference type="GO" id="GO:0030136">
    <property type="term" value="C:clathrin-coated vesicle"/>
    <property type="evidence" value="ECO:0007669"/>
    <property type="project" value="TreeGrafter"/>
</dbReference>
<dbReference type="AlphaFoldDB" id="M4AKI7"/>
<dbReference type="InterPro" id="IPR017248">
    <property type="entry name" value="HAX-1"/>
</dbReference>
<dbReference type="GO" id="GO:0016324">
    <property type="term" value="C:apical plasma membrane"/>
    <property type="evidence" value="ECO:0007669"/>
    <property type="project" value="TreeGrafter"/>
</dbReference>
<dbReference type="Ensembl" id="ENSXMAT00000015001.2">
    <property type="protein sequence ID" value="ENSXMAP00000014981.2"/>
    <property type="gene ID" value="ENSXMAG00000014945.2"/>
</dbReference>
<dbReference type="GO" id="GO:0043066">
    <property type="term" value="P:negative regulation of apoptotic process"/>
    <property type="evidence" value="ECO:0007669"/>
    <property type="project" value="InterPro"/>
</dbReference>
<sequence>MWTLCSKVHVFYRLYGNALFATYCVMRAEHSRALYVSVDICRSTKRFFSVVVHISSYDLTTSCLSCEQMSVFDLFRGFFGVPGGHFRGRRDPFFDAMTHDDDDEDDEEEGFCYDGFRRDQQDPLDRAWRFGFSLGPDGMRFQEPAVFGHVLREMEEIFSQLGRWEGHPESGHFGVPRILPPSPPQGRSESSGNPLRDFMLKSPDGDVRRPHPEHRPSFESPPFDGRSPFSKFNDFWGEASQRTPGQEAKEDRDLDSAVSSGGLDQILTPPVGQNPSEPQSRSFFQSVVVTKVVKPDGTVEERRTVRDGHGNQKTTVTRSGGPDRLDGPDRQTGPVLPGDSNRFSDLRDDDSLFSRFFGGFK</sequence>
<protein>
    <submittedName>
        <fullName evidence="2">HCLS1 associated protein X-1</fullName>
    </submittedName>
</protein>
<evidence type="ECO:0000313" key="3">
    <source>
        <dbReference type="Proteomes" id="UP000002852"/>
    </source>
</evidence>